<evidence type="ECO:0000313" key="2">
    <source>
        <dbReference type="Proteomes" id="UP001432216"/>
    </source>
</evidence>
<dbReference type="RefSeq" id="XP_064723329.1">
    <property type="nucleotide sequence ID" value="XM_064867257.1"/>
</dbReference>
<dbReference type="Pfam" id="PF13668">
    <property type="entry name" value="Ferritin_2"/>
    <property type="match status" value="1"/>
</dbReference>
<gene>
    <name evidence="1" type="ORF">IAS62_005454</name>
</gene>
<protein>
    <submittedName>
        <fullName evidence="1">Uncharacterized protein</fullName>
    </submittedName>
</protein>
<proteinExistence type="predicted"/>
<keyword evidence="2" id="KW-1185">Reference proteome</keyword>
<accession>A0ABZ2B5S0</accession>
<sequence length="260" mass="27181">MKLFTAATVLGFDRLRGCPSSLAVCLDPRKPRGGLLALQNFSAVDFKNGGYHDWLLSAALGNNSVAACQYKFPYTDIASFISLAAGIENIGVWAYAGANQYITDPTYRSVTATILPVEARHQGFFQGPVMLSNDWTAAQLITSCPSFNAMLPVKASKPLLNGGSPIFAAAGGATISLTYDGAGDNQSLAVYNGLGSTMIAIHNGNVNLPQGLQGYSYLIVTTAADSASVNTSNTVAGPAEVQSGFDAFQSQPGFMNPYGA</sequence>
<evidence type="ECO:0000313" key="1">
    <source>
        <dbReference type="EMBL" id="WVO24090.1"/>
    </source>
</evidence>
<organism evidence="1 2">
    <name type="scientific">Cryptococcus decagattii</name>
    <dbReference type="NCBI Taxonomy" id="1859122"/>
    <lineage>
        <taxon>Eukaryota</taxon>
        <taxon>Fungi</taxon>
        <taxon>Dikarya</taxon>
        <taxon>Basidiomycota</taxon>
        <taxon>Agaricomycotina</taxon>
        <taxon>Tremellomycetes</taxon>
        <taxon>Tremellales</taxon>
        <taxon>Cryptococcaceae</taxon>
        <taxon>Cryptococcus</taxon>
        <taxon>Cryptococcus gattii species complex</taxon>
    </lineage>
</organism>
<dbReference type="Proteomes" id="UP001432216">
    <property type="component" value="Chromosome 10"/>
</dbReference>
<dbReference type="InterPro" id="IPR009078">
    <property type="entry name" value="Ferritin-like_SF"/>
</dbReference>
<name>A0ABZ2B5S0_9TREE</name>
<dbReference type="GeneID" id="89992224"/>
<reference evidence="1 2" key="1">
    <citation type="submission" date="2024-01" db="EMBL/GenBank/DDBJ databases">
        <title>Comparative genomics of Cryptococcus and Kwoniella reveals pathogenesis evolution and contrasting modes of karyotype evolution via chromosome fusion or intercentromeric recombination.</title>
        <authorList>
            <person name="Coelho M.A."/>
            <person name="David-Palma M."/>
            <person name="Shea T."/>
            <person name="Bowers K."/>
            <person name="McGinley-Smith S."/>
            <person name="Mohammad A.W."/>
            <person name="Gnirke A."/>
            <person name="Yurkov A.M."/>
            <person name="Nowrousian M."/>
            <person name="Sun S."/>
            <person name="Cuomo C.A."/>
            <person name="Heitman J."/>
        </authorList>
    </citation>
    <scope>NUCLEOTIDE SEQUENCE [LARGE SCALE GENOMIC DNA]</scope>
    <source>
        <strain evidence="1 2">7685027</strain>
    </source>
</reference>
<dbReference type="EMBL" id="CP143815">
    <property type="protein sequence ID" value="WVO24090.1"/>
    <property type="molecule type" value="Genomic_DNA"/>
</dbReference>
<dbReference type="SUPFAM" id="SSF47240">
    <property type="entry name" value="Ferritin-like"/>
    <property type="match status" value="1"/>
</dbReference>